<comment type="caution">
    <text evidence="2">The sequence shown here is derived from an EMBL/GenBank/DDBJ whole genome shotgun (WGS) entry which is preliminary data.</text>
</comment>
<dbReference type="PANTHER" id="PTHR37309:SF1">
    <property type="entry name" value="SLR0284 PROTEIN"/>
    <property type="match status" value="1"/>
</dbReference>
<keyword evidence="3" id="KW-1185">Reference proteome</keyword>
<organism evidence="2 3">
    <name type="scientific">Facklamia lactis</name>
    <dbReference type="NCBI Taxonomy" id="2749967"/>
    <lineage>
        <taxon>Bacteria</taxon>
        <taxon>Bacillati</taxon>
        <taxon>Bacillota</taxon>
        <taxon>Bacilli</taxon>
        <taxon>Lactobacillales</taxon>
        <taxon>Aerococcaceae</taxon>
        <taxon>Facklamia</taxon>
    </lineage>
</organism>
<evidence type="ECO:0000256" key="1">
    <source>
        <dbReference type="SAM" id="Phobius"/>
    </source>
</evidence>
<proteinExistence type="predicted"/>
<keyword evidence="1" id="KW-1133">Transmembrane helix</keyword>
<feature type="transmembrane region" description="Helical" evidence="1">
    <location>
        <begin position="86"/>
        <end position="104"/>
    </location>
</feature>
<evidence type="ECO:0000313" key="2">
    <source>
        <dbReference type="EMBL" id="MBG9985554.1"/>
    </source>
</evidence>
<gene>
    <name evidence="2" type="ORF">HZY91_01435</name>
</gene>
<evidence type="ECO:0000313" key="3">
    <source>
        <dbReference type="Proteomes" id="UP000721415"/>
    </source>
</evidence>
<dbReference type="EMBL" id="JACBXQ010000001">
    <property type="protein sequence ID" value="MBG9985554.1"/>
    <property type="molecule type" value="Genomic_DNA"/>
</dbReference>
<protein>
    <submittedName>
        <fullName evidence="2">Phage holin family protein</fullName>
    </submittedName>
</protein>
<reference evidence="2 3" key="1">
    <citation type="submission" date="2020-07" db="EMBL/GenBank/DDBJ databases">
        <title>Facklamia lactis sp. nov., isolated from raw milk.</title>
        <authorList>
            <person name="Doll E.V."/>
            <person name="Huptas C."/>
            <person name="Staib L."/>
            <person name="Wenning M."/>
            <person name="Scherer S."/>
        </authorList>
    </citation>
    <scope>NUCLEOTIDE SEQUENCE [LARGE SCALE GENOMIC DNA]</scope>
    <source>
        <strain evidence="2 3">DSM 111018</strain>
    </source>
</reference>
<dbReference type="Proteomes" id="UP000721415">
    <property type="component" value="Unassembled WGS sequence"/>
</dbReference>
<dbReference type="RefSeq" id="WP_197113998.1">
    <property type="nucleotide sequence ID" value="NZ_JACBXQ010000001.1"/>
</dbReference>
<keyword evidence="1" id="KW-0812">Transmembrane</keyword>
<dbReference type="Pfam" id="PF04020">
    <property type="entry name" value="Phage_holin_4_2"/>
    <property type="match status" value="1"/>
</dbReference>
<feature type="transmembrane region" description="Helical" evidence="1">
    <location>
        <begin position="54"/>
        <end position="74"/>
    </location>
</feature>
<dbReference type="InterPro" id="IPR007165">
    <property type="entry name" value="Phage_holin_4_2"/>
</dbReference>
<name>A0ABS0LND1_9LACT</name>
<accession>A0ABS0LND1</accession>
<sequence length="118" mass="13192">MINLFVTTAITFVLGYILPNVTVTSVWSALWFAIWLGVFNATIGNLFRFAGCALNLLTLGLFNLLINAAMITLADSLIDGIHIEGYLTAILMAIILSLFTSHFGREEEERKRRTTPRR</sequence>
<keyword evidence="1" id="KW-0472">Membrane</keyword>
<dbReference type="PANTHER" id="PTHR37309">
    <property type="entry name" value="SLR0284 PROTEIN"/>
    <property type="match status" value="1"/>
</dbReference>